<dbReference type="SUPFAM" id="SSF47413">
    <property type="entry name" value="lambda repressor-like DNA-binding domains"/>
    <property type="match status" value="1"/>
</dbReference>
<evidence type="ECO:0000313" key="4">
    <source>
        <dbReference type="Proteomes" id="UP001596072"/>
    </source>
</evidence>
<dbReference type="PROSITE" id="PS50943">
    <property type="entry name" value="HTH_CROC1"/>
    <property type="match status" value="1"/>
</dbReference>
<evidence type="ECO:0000259" key="2">
    <source>
        <dbReference type="PROSITE" id="PS50943"/>
    </source>
</evidence>
<dbReference type="CDD" id="cd00093">
    <property type="entry name" value="HTH_XRE"/>
    <property type="match status" value="1"/>
</dbReference>
<name>A0ABW0ZEA8_9ACTN</name>
<feature type="domain" description="HTH cro/C1-type" evidence="2">
    <location>
        <begin position="13"/>
        <end position="67"/>
    </location>
</feature>
<dbReference type="InterPro" id="IPR001387">
    <property type="entry name" value="Cro/C1-type_HTH"/>
</dbReference>
<dbReference type="Pfam" id="PF13560">
    <property type="entry name" value="HTH_31"/>
    <property type="match status" value="1"/>
</dbReference>
<sequence length="114" mass="12389">MTGQDRQALGRYLRAQRELAQLSLRTLASATNVSDSYLSQVERGLFQPSPAVLRAIADGLGIAPTTLFRRMGWMPPETAEPSLGVLDAIESDEQLNRAQKAALISTYKAMVDGP</sequence>
<keyword evidence="4" id="KW-1185">Reference proteome</keyword>
<dbReference type="Proteomes" id="UP001596072">
    <property type="component" value="Unassembled WGS sequence"/>
</dbReference>
<keyword evidence="1" id="KW-0238">DNA-binding</keyword>
<dbReference type="InterPro" id="IPR050807">
    <property type="entry name" value="TransReg_Diox_bact_type"/>
</dbReference>
<protein>
    <submittedName>
        <fullName evidence="3">Helix-turn-helix domain-containing protein</fullName>
    </submittedName>
</protein>
<dbReference type="EMBL" id="JBHSNS010000004">
    <property type="protein sequence ID" value="MFC5729350.1"/>
    <property type="molecule type" value="Genomic_DNA"/>
</dbReference>
<dbReference type="PANTHER" id="PTHR46797:SF1">
    <property type="entry name" value="METHYLPHOSPHONATE SYNTHASE"/>
    <property type="match status" value="1"/>
</dbReference>
<proteinExistence type="predicted"/>
<accession>A0ABW0ZEA8</accession>
<dbReference type="PANTHER" id="PTHR46797">
    <property type="entry name" value="HTH-TYPE TRANSCRIPTIONAL REGULATOR"/>
    <property type="match status" value="1"/>
</dbReference>
<organism evidence="3 4">
    <name type="scientific">Nocardioides vastitatis</name>
    <dbReference type="NCBI Taxonomy" id="2568655"/>
    <lineage>
        <taxon>Bacteria</taxon>
        <taxon>Bacillati</taxon>
        <taxon>Actinomycetota</taxon>
        <taxon>Actinomycetes</taxon>
        <taxon>Propionibacteriales</taxon>
        <taxon>Nocardioidaceae</taxon>
        <taxon>Nocardioides</taxon>
    </lineage>
</organism>
<comment type="caution">
    <text evidence="3">The sequence shown here is derived from an EMBL/GenBank/DDBJ whole genome shotgun (WGS) entry which is preliminary data.</text>
</comment>
<evidence type="ECO:0000313" key="3">
    <source>
        <dbReference type="EMBL" id="MFC5729350.1"/>
    </source>
</evidence>
<gene>
    <name evidence="3" type="ORF">ACFPQB_10515</name>
</gene>
<dbReference type="InterPro" id="IPR010982">
    <property type="entry name" value="Lambda_DNA-bd_dom_sf"/>
</dbReference>
<evidence type="ECO:0000256" key="1">
    <source>
        <dbReference type="ARBA" id="ARBA00023125"/>
    </source>
</evidence>
<dbReference type="RefSeq" id="WP_206056088.1">
    <property type="nucleotide sequence ID" value="NZ_JBHSNS010000004.1"/>
</dbReference>
<dbReference type="SMART" id="SM00530">
    <property type="entry name" value="HTH_XRE"/>
    <property type="match status" value="1"/>
</dbReference>
<dbReference type="Gene3D" id="1.10.260.40">
    <property type="entry name" value="lambda repressor-like DNA-binding domains"/>
    <property type="match status" value="1"/>
</dbReference>
<reference evidence="4" key="1">
    <citation type="journal article" date="2019" name="Int. J. Syst. Evol. Microbiol.">
        <title>The Global Catalogue of Microorganisms (GCM) 10K type strain sequencing project: providing services to taxonomists for standard genome sequencing and annotation.</title>
        <authorList>
            <consortium name="The Broad Institute Genomics Platform"/>
            <consortium name="The Broad Institute Genome Sequencing Center for Infectious Disease"/>
            <person name="Wu L."/>
            <person name="Ma J."/>
        </authorList>
    </citation>
    <scope>NUCLEOTIDE SEQUENCE [LARGE SCALE GENOMIC DNA]</scope>
    <source>
        <strain evidence="4">YIM 94188</strain>
    </source>
</reference>